<gene>
    <name evidence="5" type="ORF">GOP47_0018773</name>
</gene>
<dbReference type="InterPro" id="IPR001214">
    <property type="entry name" value="SET_dom"/>
</dbReference>
<reference evidence="5" key="1">
    <citation type="submission" date="2021-01" db="EMBL/GenBank/DDBJ databases">
        <title>Adiantum capillus-veneris genome.</title>
        <authorList>
            <person name="Fang Y."/>
            <person name="Liao Q."/>
        </authorList>
    </citation>
    <scope>NUCLEOTIDE SEQUENCE</scope>
    <source>
        <strain evidence="5">H3</strain>
        <tissue evidence="5">Leaf</tissue>
    </source>
</reference>
<dbReference type="EMBL" id="JABFUD020000018">
    <property type="protein sequence ID" value="KAI5066149.1"/>
    <property type="molecule type" value="Genomic_DNA"/>
</dbReference>
<evidence type="ECO:0000256" key="2">
    <source>
        <dbReference type="ARBA" id="ARBA00022679"/>
    </source>
</evidence>
<dbReference type="Pfam" id="PF09273">
    <property type="entry name" value="Rubis-subs-bind"/>
    <property type="match status" value="1"/>
</dbReference>
<name>A0A9D4UF40_ADICA</name>
<dbReference type="PROSITE" id="PS50280">
    <property type="entry name" value="SET"/>
    <property type="match status" value="1"/>
</dbReference>
<keyword evidence="2" id="KW-0808">Transferase</keyword>
<dbReference type="Pfam" id="PF00856">
    <property type="entry name" value="SET"/>
    <property type="match status" value="1"/>
</dbReference>
<evidence type="ECO:0000259" key="4">
    <source>
        <dbReference type="PROSITE" id="PS50280"/>
    </source>
</evidence>
<dbReference type="Proteomes" id="UP000886520">
    <property type="component" value="Chromosome 18"/>
</dbReference>
<evidence type="ECO:0000256" key="3">
    <source>
        <dbReference type="ARBA" id="ARBA00022691"/>
    </source>
</evidence>
<organism evidence="5 6">
    <name type="scientific">Adiantum capillus-veneris</name>
    <name type="common">Maidenhair fern</name>
    <dbReference type="NCBI Taxonomy" id="13818"/>
    <lineage>
        <taxon>Eukaryota</taxon>
        <taxon>Viridiplantae</taxon>
        <taxon>Streptophyta</taxon>
        <taxon>Embryophyta</taxon>
        <taxon>Tracheophyta</taxon>
        <taxon>Polypodiopsida</taxon>
        <taxon>Polypodiidae</taxon>
        <taxon>Polypodiales</taxon>
        <taxon>Pteridineae</taxon>
        <taxon>Pteridaceae</taxon>
        <taxon>Vittarioideae</taxon>
        <taxon>Adiantum</taxon>
    </lineage>
</organism>
<dbReference type="InterPro" id="IPR015353">
    <property type="entry name" value="Rubisco_LSMT_subst-bd"/>
</dbReference>
<keyword evidence="6" id="KW-1185">Reference proteome</keyword>
<dbReference type="Gene3D" id="3.90.1420.10">
    <property type="entry name" value="Rubisco LSMT, substrate-binding domain"/>
    <property type="match status" value="1"/>
</dbReference>
<dbReference type="InterPro" id="IPR036464">
    <property type="entry name" value="Rubisco_LSMT_subst-bd_sf"/>
</dbReference>
<proteinExistence type="predicted"/>
<dbReference type="AlphaFoldDB" id="A0A9D4UF40"/>
<dbReference type="Gene3D" id="3.90.1410.10">
    <property type="entry name" value="set domain protein methyltransferase, domain 1"/>
    <property type="match status" value="1"/>
</dbReference>
<sequence>MIGQSLHGRGLFALRSILAGECVLRISTEIVITPDKLHHELKELLQENVSSCARLALLILSEQFSGQASEWAPYMKCLPQFGALHNTVLWNDYELELLRQSSSAYRRSMQFRTAIYEEFAAVQHVIQQCPHLFGQGVTRTHFVHAYAVVNSRAWGIDEGNTVGLVPFVDFFNHSTSCQSFLSFDKEYKYAEVLADRGYNCGAQVFINYGNYGNDVLAEKFGFTVEDNPNDQVEFWMGLSQLDALYNTRLELLQSHGMPMVPRFSGPDDCGNFFPIREVKTINGRGKGIPHSLRALARVLCANSDKELIDMAKQASQLDGRLARQPFKDVRKELEAMMLLLTRLDSLIQDHVGAISALEVASFFNVNQGSVLCTRRKMALDILNGEVRILCSATNWLKNHCTALKSLL</sequence>
<evidence type="ECO:0000256" key="1">
    <source>
        <dbReference type="ARBA" id="ARBA00022603"/>
    </source>
</evidence>
<evidence type="ECO:0000313" key="6">
    <source>
        <dbReference type="Proteomes" id="UP000886520"/>
    </source>
</evidence>
<evidence type="ECO:0000313" key="5">
    <source>
        <dbReference type="EMBL" id="KAI5066149.1"/>
    </source>
</evidence>
<dbReference type="InterPro" id="IPR050600">
    <property type="entry name" value="SETD3_SETD6_MTase"/>
</dbReference>
<dbReference type="SUPFAM" id="SSF81822">
    <property type="entry name" value="RuBisCo LSMT C-terminal, substrate-binding domain"/>
    <property type="match status" value="1"/>
</dbReference>
<dbReference type="GO" id="GO:0016279">
    <property type="term" value="F:protein-lysine N-methyltransferase activity"/>
    <property type="evidence" value="ECO:0007669"/>
    <property type="project" value="TreeGrafter"/>
</dbReference>
<dbReference type="InterPro" id="IPR046341">
    <property type="entry name" value="SET_dom_sf"/>
</dbReference>
<feature type="domain" description="SET" evidence="4">
    <location>
        <begin position="1"/>
        <end position="209"/>
    </location>
</feature>
<dbReference type="GO" id="GO:0032259">
    <property type="term" value="P:methylation"/>
    <property type="evidence" value="ECO:0007669"/>
    <property type="project" value="UniProtKB-KW"/>
</dbReference>
<keyword evidence="3" id="KW-0949">S-adenosyl-L-methionine</keyword>
<dbReference type="OrthoDB" id="441812at2759"/>
<accession>A0A9D4UF40</accession>
<dbReference type="SUPFAM" id="SSF82199">
    <property type="entry name" value="SET domain"/>
    <property type="match status" value="1"/>
</dbReference>
<keyword evidence="1" id="KW-0489">Methyltransferase</keyword>
<dbReference type="PANTHER" id="PTHR13271:SF134">
    <property type="entry name" value="OS01G0976450 PROTEIN"/>
    <property type="match status" value="1"/>
</dbReference>
<comment type="caution">
    <text evidence="5">The sequence shown here is derived from an EMBL/GenBank/DDBJ whole genome shotgun (WGS) entry which is preliminary data.</text>
</comment>
<dbReference type="PANTHER" id="PTHR13271">
    <property type="entry name" value="UNCHARACTERIZED PUTATIVE METHYLTRANSFERASE"/>
    <property type="match status" value="1"/>
</dbReference>
<protein>
    <recommendedName>
        <fullName evidence="4">SET domain-containing protein</fullName>
    </recommendedName>
</protein>